<dbReference type="PROSITE" id="PS00211">
    <property type="entry name" value="ABC_TRANSPORTER_1"/>
    <property type="match status" value="1"/>
</dbReference>
<organism evidence="11 12">
    <name type="scientific">Vespula pensylvanica</name>
    <name type="common">Western yellow jacket</name>
    <name type="synonym">Wasp</name>
    <dbReference type="NCBI Taxonomy" id="30213"/>
    <lineage>
        <taxon>Eukaryota</taxon>
        <taxon>Metazoa</taxon>
        <taxon>Ecdysozoa</taxon>
        <taxon>Arthropoda</taxon>
        <taxon>Hexapoda</taxon>
        <taxon>Insecta</taxon>
        <taxon>Pterygota</taxon>
        <taxon>Neoptera</taxon>
        <taxon>Endopterygota</taxon>
        <taxon>Hymenoptera</taxon>
        <taxon>Apocrita</taxon>
        <taxon>Aculeata</taxon>
        <taxon>Vespoidea</taxon>
        <taxon>Vespidae</taxon>
        <taxon>Vespinae</taxon>
        <taxon>Vespula</taxon>
    </lineage>
</organism>
<keyword evidence="12" id="KW-1185">Reference proteome</keyword>
<feature type="transmembrane region" description="Helical" evidence="9">
    <location>
        <begin position="386"/>
        <end position="410"/>
    </location>
</feature>
<feature type="transmembrane region" description="Helical" evidence="9">
    <location>
        <begin position="472"/>
        <end position="494"/>
    </location>
</feature>
<dbReference type="SMART" id="SM00382">
    <property type="entry name" value="AAA"/>
    <property type="match status" value="1"/>
</dbReference>
<evidence type="ECO:0000256" key="1">
    <source>
        <dbReference type="ARBA" id="ARBA00004141"/>
    </source>
</evidence>
<dbReference type="SUPFAM" id="SSF52540">
    <property type="entry name" value="P-loop containing nucleoside triphosphate hydrolases"/>
    <property type="match status" value="1"/>
</dbReference>
<dbReference type="PROSITE" id="PS50893">
    <property type="entry name" value="ABC_TRANSPORTER_2"/>
    <property type="match status" value="1"/>
</dbReference>
<evidence type="ECO:0000256" key="9">
    <source>
        <dbReference type="SAM" id="Phobius"/>
    </source>
</evidence>
<evidence type="ECO:0000256" key="7">
    <source>
        <dbReference type="ARBA" id="ARBA00022989"/>
    </source>
</evidence>
<dbReference type="CDD" id="cd03213">
    <property type="entry name" value="ABCG_EPDR"/>
    <property type="match status" value="1"/>
</dbReference>
<keyword evidence="4 9" id="KW-0812">Transmembrane</keyword>
<name>A0A834NQM0_VESPE</name>
<sequence>MDSNVNIFSNSEEKNDITKDKSHNIEVSTDLGHLMKLEPLDIEFNDIAYSVPIGKKGSKVILKGISGQFKSGELTAILGASGAGKSTLLNILAGYKCEGATGSINVNGQPRDVNEFKKGSCYIMQNDLIQPKLTIYEAMCFAIDLKLGSKLTKTEKSAAIKEIMEILRLTNAKNTVSEELSGGEKKRLSIALELVNNPPVIFLDEPTTGLDEVSSAQCILLLQKLAKRLTRTVICSIHTPSASIFSKFDNVYVMASGQCVYRGSSNNVVSFLQQIGIECPIHYNPADFIIEVSTGEYGQDYIERMITYVNTKLPILSITRSTKEFELERKHPRISWYEQFVTLFKRMMLQLYRDRRYVYLKISLNLFTGIMNGLLFLNIGNDGSKTLFNFGFCFICLIVFLYIPMLPILLRFPSEVLLVKREHFNRWYNLSSYYCALSLSYIPVQFFITFIYVSMVYTITGQPLELPRISKFFAICLLCAFIAESIALSIASTLSMVNGMFIGPTIAAPLMLLSVQGMGDPEPMPIYRTIVMYSSYLRYGLEGLIVATYGYNREKLPCPIEEIYCHYSVPKELLRTMKMEHTVFWIDMTVLIIILIILKAITFYLLRQRIQPNKTFQALQLIGRIVKNRFNST</sequence>
<dbReference type="OrthoDB" id="66620at2759"/>
<evidence type="ECO:0000313" key="11">
    <source>
        <dbReference type="EMBL" id="KAF7415746.1"/>
    </source>
</evidence>
<dbReference type="InterPro" id="IPR027417">
    <property type="entry name" value="P-loop_NTPase"/>
</dbReference>
<keyword evidence="3" id="KW-0813">Transport</keyword>
<accession>A0A834NQM0</accession>
<dbReference type="Pfam" id="PF00005">
    <property type="entry name" value="ABC_tran"/>
    <property type="match status" value="1"/>
</dbReference>
<dbReference type="EMBL" id="JACSDY010000011">
    <property type="protein sequence ID" value="KAF7415746.1"/>
    <property type="molecule type" value="Genomic_DNA"/>
</dbReference>
<dbReference type="InterPro" id="IPR013525">
    <property type="entry name" value="ABC2_TM"/>
</dbReference>
<evidence type="ECO:0000256" key="6">
    <source>
        <dbReference type="ARBA" id="ARBA00022840"/>
    </source>
</evidence>
<dbReference type="Pfam" id="PF19055">
    <property type="entry name" value="ABC2_membrane_7"/>
    <property type="match status" value="1"/>
</dbReference>
<comment type="subcellular location">
    <subcellularLocation>
        <location evidence="1">Membrane</location>
        <topology evidence="1">Multi-pass membrane protein</topology>
    </subcellularLocation>
</comment>
<reference evidence="11" key="1">
    <citation type="journal article" date="2020" name="G3 (Bethesda)">
        <title>High-Quality Assemblies for Three Invasive Social Wasps from the &lt;i&gt;Vespula&lt;/i&gt; Genus.</title>
        <authorList>
            <person name="Harrop T.W.R."/>
            <person name="Guhlin J."/>
            <person name="McLaughlin G.M."/>
            <person name="Permina E."/>
            <person name="Stockwell P."/>
            <person name="Gilligan J."/>
            <person name="Le Lec M.F."/>
            <person name="Gruber M.A.M."/>
            <person name="Quinn O."/>
            <person name="Lovegrove M."/>
            <person name="Duncan E.J."/>
            <person name="Remnant E.J."/>
            <person name="Van Eeckhoven J."/>
            <person name="Graham B."/>
            <person name="Knapp R.A."/>
            <person name="Langford K.W."/>
            <person name="Kronenberg Z."/>
            <person name="Press M.O."/>
            <person name="Eacker S.M."/>
            <person name="Wilson-Rankin E.E."/>
            <person name="Purcell J."/>
            <person name="Lester P.J."/>
            <person name="Dearden P.K."/>
        </authorList>
    </citation>
    <scope>NUCLEOTIDE SEQUENCE</scope>
    <source>
        <strain evidence="11">Volc-1</strain>
    </source>
</reference>
<keyword evidence="7 9" id="KW-1133">Transmembrane helix</keyword>
<feature type="domain" description="ABC transporter" evidence="10">
    <location>
        <begin position="42"/>
        <end position="281"/>
    </location>
</feature>
<dbReference type="InterPro" id="IPR050352">
    <property type="entry name" value="ABCG_transporters"/>
</dbReference>
<evidence type="ECO:0000256" key="2">
    <source>
        <dbReference type="ARBA" id="ARBA00005814"/>
    </source>
</evidence>
<dbReference type="Proteomes" id="UP000600918">
    <property type="component" value="Unassembled WGS sequence"/>
</dbReference>
<dbReference type="AlphaFoldDB" id="A0A834NQM0"/>
<dbReference type="InterPro" id="IPR003593">
    <property type="entry name" value="AAA+_ATPase"/>
</dbReference>
<comment type="similarity">
    <text evidence="2">Belongs to the ABC transporter superfamily. ABCG family. Eye pigment precursor importer (TC 3.A.1.204) subfamily.</text>
</comment>
<dbReference type="InterPro" id="IPR043926">
    <property type="entry name" value="ABCG_dom"/>
</dbReference>
<dbReference type="PANTHER" id="PTHR48041:SF15">
    <property type="entry name" value="FI05267P"/>
    <property type="match status" value="1"/>
</dbReference>
<gene>
    <name evidence="11" type="ORF">H0235_012338</name>
</gene>
<feature type="transmembrane region" description="Helical" evidence="9">
    <location>
        <begin position="583"/>
        <end position="606"/>
    </location>
</feature>
<evidence type="ECO:0000256" key="8">
    <source>
        <dbReference type="ARBA" id="ARBA00023136"/>
    </source>
</evidence>
<feature type="transmembrane region" description="Helical" evidence="9">
    <location>
        <begin position="431"/>
        <end position="452"/>
    </location>
</feature>
<dbReference type="Gene3D" id="3.40.50.300">
    <property type="entry name" value="P-loop containing nucleotide triphosphate hydrolases"/>
    <property type="match status" value="1"/>
</dbReference>
<keyword evidence="8 9" id="KW-0472">Membrane</keyword>
<evidence type="ECO:0000256" key="5">
    <source>
        <dbReference type="ARBA" id="ARBA00022741"/>
    </source>
</evidence>
<dbReference type="GO" id="GO:0005886">
    <property type="term" value="C:plasma membrane"/>
    <property type="evidence" value="ECO:0007669"/>
    <property type="project" value="TreeGrafter"/>
</dbReference>
<dbReference type="GO" id="GO:0016887">
    <property type="term" value="F:ATP hydrolysis activity"/>
    <property type="evidence" value="ECO:0007669"/>
    <property type="project" value="InterPro"/>
</dbReference>
<dbReference type="GO" id="GO:0140359">
    <property type="term" value="F:ABC-type transporter activity"/>
    <property type="evidence" value="ECO:0007669"/>
    <property type="project" value="InterPro"/>
</dbReference>
<dbReference type="PANTHER" id="PTHR48041">
    <property type="entry name" value="ABC TRANSPORTER G FAMILY MEMBER 28"/>
    <property type="match status" value="1"/>
</dbReference>
<evidence type="ECO:0000256" key="4">
    <source>
        <dbReference type="ARBA" id="ARBA00022692"/>
    </source>
</evidence>
<evidence type="ECO:0000256" key="3">
    <source>
        <dbReference type="ARBA" id="ARBA00022448"/>
    </source>
</evidence>
<keyword evidence="5" id="KW-0547">Nucleotide-binding</keyword>
<dbReference type="FunFam" id="3.40.50.300:FF:001077">
    <property type="entry name" value="Uncharacterized protein, isoform A"/>
    <property type="match status" value="1"/>
</dbReference>
<feature type="transmembrane region" description="Helical" evidence="9">
    <location>
        <begin position="357"/>
        <end position="380"/>
    </location>
</feature>
<evidence type="ECO:0000259" key="10">
    <source>
        <dbReference type="PROSITE" id="PS50893"/>
    </source>
</evidence>
<dbReference type="InterPro" id="IPR003439">
    <property type="entry name" value="ABC_transporter-like_ATP-bd"/>
</dbReference>
<dbReference type="InterPro" id="IPR017871">
    <property type="entry name" value="ABC_transporter-like_CS"/>
</dbReference>
<protein>
    <recommendedName>
        <fullName evidence="10">ABC transporter domain-containing protein</fullName>
    </recommendedName>
</protein>
<keyword evidence="6" id="KW-0067">ATP-binding</keyword>
<evidence type="ECO:0000313" key="12">
    <source>
        <dbReference type="Proteomes" id="UP000600918"/>
    </source>
</evidence>
<comment type="caution">
    <text evidence="11">The sequence shown here is derived from an EMBL/GenBank/DDBJ whole genome shotgun (WGS) entry which is preliminary data.</text>
</comment>
<proteinExistence type="inferred from homology"/>
<dbReference type="Pfam" id="PF01061">
    <property type="entry name" value="ABC2_membrane"/>
    <property type="match status" value="1"/>
</dbReference>
<dbReference type="GO" id="GO:0005524">
    <property type="term" value="F:ATP binding"/>
    <property type="evidence" value="ECO:0007669"/>
    <property type="project" value="UniProtKB-KW"/>
</dbReference>